<proteinExistence type="predicted"/>
<comment type="caution">
    <text evidence="1">The sequence shown here is derived from an EMBL/GenBank/DDBJ whole genome shotgun (WGS) entry which is preliminary data.</text>
</comment>
<protein>
    <submittedName>
        <fullName evidence="1">TIGR03619 family F420-dependent LLM class oxidoreductase</fullName>
        <ecNumber evidence="1">1.-.-.-</ecNumber>
    </submittedName>
</protein>
<accession>A0ACD3SSM5</accession>
<keyword evidence="2" id="KW-1185">Reference proteome</keyword>
<name>A0ACD3SSM5_9BURK</name>
<reference evidence="1" key="1">
    <citation type="submission" date="2019-05" db="EMBL/GenBank/DDBJ databases">
        <title>Revised genome assembly of Burkholderiaceae (previously Ralstonia) sp. PBA.</title>
        <authorList>
            <person name="Gan H.M."/>
        </authorList>
    </citation>
    <scope>NUCLEOTIDE SEQUENCE</scope>
    <source>
        <strain evidence="1">PBA</strain>
    </source>
</reference>
<gene>
    <name evidence="1" type="ORF">MW7_003330</name>
</gene>
<dbReference type="Proteomes" id="UP000004277">
    <property type="component" value="Unassembled WGS sequence"/>
</dbReference>
<evidence type="ECO:0000313" key="2">
    <source>
        <dbReference type="Proteomes" id="UP000004277"/>
    </source>
</evidence>
<sequence length="323" mass="36187">MAGLHGQFGIAARNFTPYPEMPDAQKLIEYGVRMEELGFDSLWVWDHIFLGVDPHFPILDSLTLLTAIAARTKKIKLSTGILVLPLRNPVVLAKELSTLDNISNGRLLMAMAAGWYKREFDAVGVPFEQRGKLMGENLDILKRLWTEDMVQGEWTNHKIPAGVMFPKPVQKPCPILIGGYADRVLKRAALEGDGWLTYFYKPEAFVESWAKVVNFAKEGGKDPATLMNGNQLPIMVGKSRAAVEETMMKWLNVDFDIAQGSQSTMDSAIMGNVDECVAQLKEHIDAGVQKLIFVPYKYEMDQIEIIAKEIVPQLRAYAASKKR</sequence>
<keyword evidence="1" id="KW-0560">Oxidoreductase</keyword>
<dbReference type="EMBL" id="AKCV02000011">
    <property type="protein sequence ID" value="TMS59225.1"/>
    <property type="molecule type" value="Genomic_DNA"/>
</dbReference>
<dbReference type="EC" id="1.-.-.-" evidence="1"/>
<organism evidence="1 2">
    <name type="scientific">Imbroritus primus</name>
    <dbReference type="NCBI Taxonomy" id="3058603"/>
    <lineage>
        <taxon>Bacteria</taxon>
        <taxon>Pseudomonadati</taxon>
        <taxon>Pseudomonadota</taxon>
        <taxon>Betaproteobacteria</taxon>
        <taxon>Burkholderiales</taxon>
        <taxon>Burkholderiaceae</taxon>
        <taxon>Imbroritus</taxon>
    </lineage>
</organism>
<evidence type="ECO:0000313" key="1">
    <source>
        <dbReference type="EMBL" id="TMS59225.1"/>
    </source>
</evidence>